<dbReference type="RefSeq" id="XP_006817267.1">
    <property type="nucleotide sequence ID" value="XM_006817204.1"/>
</dbReference>
<evidence type="ECO:0000256" key="1">
    <source>
        <dbReference type="ARBA" id="ARBA00022737"/>
    </source>
</evidence>
<feature type="domain" description="HYR" evidence="2">
    <location>
        <begin position="549"/>
        <end position="631"/>
    </location>
</feature>
<organism evidence="3 4">
    <name type="scientific">Saccoglossus kowalevskii</name>
    <name type="common">Acorn worm</name>
    <dbReference type="NCBI Taxonomy" id="10224"/>
    <lineage>
        <taxon>Eukaryota</taxon>
        <taxon>Metazoa</taxon>
        <taxon>Hemichordata</taxon>
        <taxon>Enteropneusta</taxon>
        <taxon>Harrimaniidae</taxon>
        <taxon>Saccoglossus</taxon>
    </lineage>
</organism>
<protein>
    <submittedName>
        <fullName evidence="4">Hyalin-like</fullName>
    </submittedName>
</protein>
<feature type="domain" description="HYR" evidence="2">
    <location>
        <begin position="387"/>
        <end position="469"/>
    </location>
</feature>
<accession>A0ABM0MB76</accession>
<dbReference type="GeneID" id="102806821"/>
<reference evidence="4" key="1">
    <citation type="submission" date="2025-08" db="UniProtKB">
        <authorList>
            <consortium name="RefSeq"/>
        </authorList>
    </citation>
    <scope>IDENTIFICATION</scope>
    <source>
        <tissue evidence="4">Testes</tissue>
    </source>
</reference>
<evidence type="ECO:0000313" key="3">
    <source>
        <dbReference type="Proteomes" id="UP000694865"/>
    </source>
</evidence>
<keyword evidence="3" id="KW-1185">Reference proteome</keyword>
<evidence type="ECO:0000313" key="4">
    <source>
        <dbReference type="RefSeq" id="XP_006817267.1"/>
    </source>
</evidence>
<dbReference type="InterPro" id="IPR003410">
    <property type="entry name" value="HYR_dom"/>
</dbReference>
<evidence type="ECO:0000259" key="2">
    <source>
        <dbReference type="PROSITE" id="PS50825"/>
    </source>
</evidence>
<feature type="domain" description="HYR" evidence="2">
    <location>
        <begin position="82"/>
        <end position="160"/>
    </location>
</feature>
<sequence length="841" mass="90562">TEDPVAYCLADITQTTNDGMDSAVVTWTAPTATDNSGIVNMTFESHESNSSFEIGTTTVTYIFEDSSLNNVSCIFDVIVIDNEDPVAHCPADITHTTDDGMDSAVVTWTVPIATDNSGIVNMTFESHESNSSFEIGTTTVNYIFEDSSLNNVSCTFNVIVIDNEDPVAYCPADITHTTDVGMDSAVVTWTAPIATDNSGIVNMTLESHESNSSFEIGTTTVTYIFEDSSLNNVSCTFNVIVIDTEDPVAYCLADITQTTNDGMDSAVVTWTAPTATDNSGIVNMTFESHESNSSFEIGTTTVTYIFEDSSLNNVSCIFDVIVIDDGMDSAVVTWTAPIATDNSRIVNMTFESHESNSSFEIGTTTVTYIFEDSSLNNVSCTFNVIVIDNEDPVAYCPADITHTTDDGMDSTVVTWTAPIATDNSGIVNMTFESHESNSIFEIGTTTVTYIFEDSSLNNVSCTFNVIVIDTEDPVAYCPADITHTTNDGMDSAVVTWTAPIATDNSGIVNMTFESHESNSSFEIGTTTVTYIFEDSSLNNVSCIFDVIVIDNEDPVAHCPADITHTTDDGMDSAVVTWTVPIATDNSGIVNMTFESHESNSSFEIGTTTVNYIFEDSSLNNVSCTFNVIVIADITHTTDVGMDSAVVTWTAPIATDNAGIVNMTFESHESNSSFEIGTTTVTYIFEDSSLNNVSCTFNVIVIDNEDPLAYCPTDITQTTYDGMDSAVVTWTAPIATDNSGIVNMTLESHESNSSFEIGTTTVTYIFEDSSLNNVSCTFNVIVIDTEDPVAYCLADITQTTNDGMDSAVVTWTAPTATDNSGIVNMTFESHESNSSFEIGTTT</sequence>
<dbReference type="Proteomes" id="UP000694865">
    <property type="component" value="Unplaced"/>
</dbReference>
<feature type="domain" description="HYR" evidence="2">
    <location>
        <begin position="701"/>
        <end position="783"/>
    </location>
</feature>
<feature type="domain" description="HYR" evidence="2">
    <location>
        <begin position="244"/>
        <end position="324"/>
    </location>
</feature>
<dbReference type="PROSITE" id="PS50825">
    <property type="entry name" value="HYR"/>
    <property type="match status" value="9"/>
</dbReference>
<keyword evidence="1" id="KW-0677">Repeat</keyword>
<proteinExistence type="predicted"/>
<feature type="domain" description="HYR" evidence="2">
    <location>
        <begin position="161"/>
        <end position="243"/>
    </location>
</feature>
<dbReference type="PANTHER" id="PTHR24273:SF32">
    <property type="entry name" value="HYALIN"/>
    <property type="match status" value="1"/>
</dbReference>
<feature type="non-terminal residue" evidence="4">
    <location>
        <position position="841"/>
    </location>
</feature>
<name>A0ABM0MB76_SACKO</name>
<feature type="domain" description="HYR" evidence="2">
    <location>
        <begin position="784"/>
        <end position="841"/>
    </location>
</feature>
<gene>
    <name evidence="4" type="primary">LOC102806821</name>
</gene>
<feature type="non-terminal residue" evidence="4">
    <location>
        <position position="1"/>
    </location>
</feature>
<dbReference type="PANTHER" id="PTHR24273">
    <property type="entry name" value="FI04643P-RELATED"/>
    <property type="match status" value="1"/>
</dbReference>
<feature type="domain" description="HYR" evidence="2">
    <location>
        <begin position="470"/>
        <end position="548"/>
    </location>
</feature>
<feature type="domain" description="HYR" evidence="2">
    <location>
        <begin position="1"/>
        <end position="81"/>
    </location>
</feature>
<dbReference type="Pfam" id="PF02494">
    <property type="entry name" value="HYR"/>
    <property type="match status" value="10"/>
</dbReference>